<keyword evidence="2" id="KW-1185">Reference proteome</keyword>
<name>A0ABU6XMP2_9FABA</name>
<gene>
    <name evidence="1" type="ORF">PIB30_072735</name>
</gene>
<evidence type="ECO:0000313" key="1">
    <source>
        <dbReference type="EMBL" id="MED6199101.1"/>
    </source>
</evidence>
<accession>A0ABU6XMP2</accession>
<comment type="caution">
    <text evidence="1">The sequence shown here is derived from an EMBL/GenBank/DDBJ whole genome shotgun (WGS) entry which is preliminary data.</text>
</comment>
<proteinExistence type="predicted"/>
<sequence>MRRLHQVLLRQSPSRHYSRTSLHLIAGAPPHQIMLRQWSSPFILLLKPCSTSSVLRGPTPASAAARNSLLDLFVIDDGDNKKRPNLNLDADLRFETTVKEREKATEERWERFDRHCRDRSFCKRLREGVGVSDGEGILEIRLRLVQARDWKTGNQYCVF</sequence>
<dbReference type="Proteomes" id="UP001341840">
    <property type="component" value="Unassembled WGS sequence"/>
</dbReference>
<evidence type="ECO:0000313" key="2">
    <source>
        <dbReference type="Proteomes" id="UP001341840"/>
    </source>
</evidence>
<reference evidence="1 2" key="1">
    <citation type="journal article" date="2023" name="Plants (Basel)">
        <title>Bridging the Gap: Combining Genomics and Transcriptomics Approaches to Understand Stylosanthes scabra, an Orphan Legume from the Brazilian Caatinga.</title>
        <authorList>
            <person name="Ferreira-Neto J.R.C."/>
            <person name="da Silva M.D."/>
            <person name="Binneck E."/>
            <person name="de Melo N.F."/>
            <person name="da Silva R.H."/>
            <person name="de Melo A.L.T.M."/>
            <person name="Pandolfi V."/>
            <person name="Bustamante F.O."/>
            <person name="Brasileiro-Vidal A.C."/>
            <person name="Benko-Iseppon A.M."/>
        </authorList>
    </citation>
    <scope>NUCLEOTIDE SEQUENCE [LARGE SCALE GENOMIC DNA]</scope>
    <source>
        <tissue evidence="1">Leaves</tissue>
    </source>
</reference>
<protein>
    <submittedName>
        <fullName evidence="1">Uncharacterized protein</fullName>
    </submittedName>
</protein>
<dbReference type="EMBL" id="JASCZI010212316">
    <property type="protein sequence ID" value="MED6199101.1"/>
    <property type="molecule type" value="Genomic_DNA"/>
</dbReference>
<organism evidence="1 2">
    <name type="scientific">Stylosanthes scabra</name>
    <dbReference type="NCBI Taxonomy" id="79078"/>
    <lineage>
        <taxon>Eukaryota</taxon>
        <taxon>Viridiplantae</taxon>
        <taxon>Streptophyta</taxon>
        <taxon>Embryophyta</taxon>
        <taxon>Tracheophyta</taxon>
        <taxon>Spermatophyta</taxon>
        <taxon>Magnoliopsida</taxon>
        <taxon>eudicotyledons</taxon>
        <taxon>Gunneridae</taxon>
        <taxon>Pentapetalae</taxon>
        <taxon>rosids</taxon>
        <taxon>fabids</taxon>
        <taxon>Fabales</taxon>
        <taxon>Fabaceae</taxon>
        <taxon>Papilionoideae</taxon>
        <taxon>50 kb inversion clade</taxon>
        <taxon>dalbergioids sensu lato</taxon>
        <taxon>Dalbergieae</taxon>
        <taxon>Pterocarpus clade</taxon>
        <taxon>Stylosanthes</taxon>
    </lineage>
</organism>